<dbReference type="InterPro" id="IPR011990">
    <property type="entry name" value="TPR-like_helical_dom_sf"/>
</dbReference>
<keyword evidence="1" id="KW-0802">TPR repeat</keyword>
<evidence type="ECO:0000313" key="3">
    <source>
        <dbReference type="Proteomes" id="UP000177905"/>
    </source>
</evidence>
<evidence type="ECO:0008006" key="4">
    <source>
        <dbReference type="Google" id="ProtNLM"/>
    </source>
</evidence>
<dbReference type="Proteomes" id="UP000177905">
    <property type="component" value="Unassembled WGS sequence"/>
</dbReference>
<feature type="repeat" description="TPR" evidence="1">
    <location>
        <begin position="126"/>
        <end position="159"/>
    </location>
</feature>
<sequence length="249" mass="28427">MWVKRLFTNRFSGQKSVTTQTPIANNYDEFLKQASGFLKERKYSDAAEYYTKALKYLPQSISLHYARGISYLAEANNVFDLEQKKLLTKKAVDDFSFVVANNPDHADACRYIAFSYFNLDADLYAVTYFIKAAKLYFHHLKYEKAIDCFERALYIKEDSIDALNGVVMVYKNLKNREGTVEALVRLGQVYIDCGKYEAASKIEALIKQSFPDVVSSKIGIDRKKMLDEIVLTDDDIDIDVDGDEDLGMG</sequence>
<name>A0A1F4S7M8_UNCSA</name>
<dbReference type="AlphaFoldDB" id="A0A1F4S7M8"/>
<dbReference type="Pfam" id="PF13181">
    <property type="entry name" value="TPR_8"/>
    <property type="match status" value="2"/>
</dbReference>
<evidence type="ECO:0000313" key="2">
    <source>
        <dbReference type="EMBL" id="OGC16420.1"/>
    </source>
</evidence>
<comment type="caution">
    <text evidence="2">The sequence shown here is derived from an EMBL/GenBank/DDBJ whole genome shotgun (WGS) entry which is preliminary data.</text>
</comment>
<dbReference type="SMART" id="SM00028">
    <property type="entry name" value="TPR"/>
    <property type="match status" value="3"/>
</dbReference>
<feature type="repeat" description="TPR" evidence="1">
    <location>
        <begin position="27"/>
        <end position="60"/>
    </location>
</feature>
<evidence type="ECO:0000256" key="1">
    <source>
        <dbReference type="PROSITE-ProRule" id="PRU00339"/>
    </source>
</evidence>
<proteinExistence type="predicted"/>
<protein>
    <recommendedName>
        <fullName evidence="4">Outer membrane lipoprotein BamD-like domain-containing protein</fullName>
    </recommendedName>
</protein>
<dbReference type="InterPro" id="IPR019734">
    <property type="entry name" value="TPR_rpt"/>
</dbReference>
<accession>A0A1F4S7M8</accession>
<organism evidence="2 3">
    <name type="scientific">candidate division WOR-1 bacterium RIFOXYB2_FULL_36_35</name>
    <dbReference type="NCBI Taxonomy" id="1802578"/>
    <lineage>
        <taxon>Bacteria</taxon>
        <taxon>Bacillati</taxon>
        <taxon>Saganbacteria</taxon>
    </lineage>
</organism>
<dbReference type="EMBL" id="MEUA01000009">
    <property type="protein sequence ID" value="OGC16420.1"/>
    <property type="molecule type" value="Genomic_DNA"/>
</dbReference>
<dbReference type="PROSITE" id="PS50005">
    <property type="entry name" value="TPR"/>
    <property type="match status" value="2"/>
</dbReference>
<gene>
    <name evidence="2" type="ORF">A2290_02210</name>
</gene>
<reference evidence="2 3" key="1">
    <citation type="journal article" date="2016" name="Nat. Commun.">
        <title>Thousands of microbial genomes shed light on interconnected biogeochemical processes in an aquifer system.</title>
        <authorList>
            <person name="Anantharaman K."/>
            <person name="Brown C.T."/>
            <person name="Hug L.A."/>
            <person name="Sharon I."/>
            <person name="Castelle C.J."/>
            <person name="Probst A.J."/>
            <person name="Thomas B.C."/>
            <person name="Singh A."/>
            <person name="Wilkins M.J."/>
            <person name="Karaoz U."/>
            <person name="Brodie E.L."/>
            <person name="Williams K.H."/>
            <person name="Hubbard S.S."/>
            <person name="Banfield J.F."/>
        </authorList>
    </citation>
    <scope>NUCLEOTIDE SEQUENCE [LARGE SCALE GENOMIC DNA]</scope>
</reference>
<dbReference type="SUPFAM" id="SSF48452">
    <property type="entry name" value="TPR-like"/>
    <property type="match status" value="1"/>
</dbReference>
<dbReference type="Gene3D" id="1.25.40.10">
    <property type="entry name" value="Tetratricopeptide repeat domain"/>
    <property type="match status" value="2"/>
</dbReference>